<dbReference type="FunFam" id="3.30.160.60:FF:000048">
    <property type="entry name" value="GLI family zinc finger 3"/>
    <property type="match status" value="1"/>
</dbReference>
<dbReference type="Pfam" id="PF23561">
    <property type="entry name" value="zf-C2H2_15"/>
    <property type="match status" value="1"/>
</dbReference>
<dbReference type="GO" id="GO:0005634">
    <property type="term" value="C:nucleus"/>
    <property type="evidence" value="ECO:0007669"/>
    <property type="project" value="UniProtKB-SubCell"/>
</dbReference>
<protein>
    <recommendedName>
        <fullName evidence="8">C2H2-type domain-containing protein</fullName>
    </recommendedName>
</protein>
<dbReference type="SUPFAM" id="SSF57667">
    <property type="entry name" value="beta-beta-alpha zinc fingers"/>
    <property type="match status" value="2"/>
</dbReference>
<sequence length="408" mass="47000">MLLRSYEMSEQLYNPINHLSQTELMEKFNLAFYEAQTLSKTDILSTFNETVSENTEIKVDKTSDDYLIDYLISNSDDTPATTPNSEADVNFDFNDFVVDFDQNVNQNEDQMNQSVEDFDTETFTTENSYENYSNFSEQGYNANFSQFFVPPPFTVENTSEKTSESQGKTELENLDFNNIDICEELTSGSLDLENLPADFQEIEDSNCEYDSNFLPPVGTITKNNVDFNNFLRSIPADDINYFSQDTSNKNEFGHLIGTKCVNNNFVTNLNTSLEEDRSNTTHFFESNEGNQMVLTQRDEFTCFWENCPRKTKPFNARYKLLIHMRVHSGEKPNKCPFKGCNKAFSRLENLKIHQRSHTGERPYLCQFSSCTKSFSNSSDRAKHQRTHFDTKPYACQVAGCMKKIHGSE</sequence>
<reference evidence="9" key="1">
    <citation type="journal article" date="2023" name="Insect Mol. Biol.">
        <title>Genome sequencing provides insights into the evolution of gene families encoding plant cell wall-degrading enzymes in longhorned beetles.</title>
        <authorList>
            <person name="Shin N.R."/>
            <person name="Okamura Y."/>
            <person name="Kirsch R."/>
            <person name="Pauchet Y."/>
        </authorList>
    </citation>
    <scope>NUCLEOTIDE SEQUENCE</scope>
    <source>
        <strain evidence="9">RBIC_L_NR</strain>
    </source>
</reference>
<evidence type="ECO:0000313" key="9">
    <source>
        <dbReference type="EMBL" id="KAJ8929649.1"/>
    </source>
</evidence>
<dbReference type="GO" id="GO:0008270">
    <property type="term" value="F:zinc ion binding"/>
    <property type="evidence" value="ECO:0007669"/>
    <property type="project" value="UniProtKB-KW"/>
</dbReference>
<dbReference type="GO" id="GO:0000981">
    <property type="term" value="F:DNA-binding transcription factor activity, RNA polymerase II-specific"/>
    <property type="evidence" value="ECO:0007669"/>
    <property type="project" value="TreeGrafter"/>
</dbReference>
<feature type="domain" description="C2H2-type" evidence="8">
    <location>
        <begin position="363"/>
        <end position="392"/>
    </location>
</feature>
<dbReference type="InterPro" id="IPR043359">
    <property type="entry name" value="GLI-like"/>
</dbReference>
<keyword evidence="5" id="KW-0862">Zinc</keyword>
<evidence type="ECO:0000256" key="5">
    <source>
        <dbReference type="ARBA" id="ARBA00022833"/>
    </source>
</evidence>
<dbReference type="Pfam" id="PF00096">
    <property type="entry name" value="zf-C2H2"/>
    <property type="match status" value="2"/>
</dbReference>
<keyword evidence="10" id="KW-1185">Reference proteome</keyword>
<evidence type="ECO:0000256" key="7">
    <source>
        <dbReference type="PROSITE-ProRule" id="PRU00042"/>
    </source>
</evidence>
<dbReference type="PANTHER" id="PTHR45718">
    <property type="entry name" value="TRANSCRIPTIONAL ACTIVATOR CUBITUS INTERRUPTUS"/>
    <property type="match status" value="1"/>
</dbReference>
<dbReference type="SMART" id="SM00355">
    <property type="entry name" value="ZnF_C2H2"/>
    <property type="match status" value="3"/>
</dbReference>
<evidence type="ECO:0000256" key="2">
    <source>
        <dbReference type="ARBA" id="ARBA00022723"/>
    </source>
</evidence>
<organism evidence="9 10">
    <name type="scientific">Rhamnusium bicolor</name>
    <dbReference type="NCBI Taxonomy" id="1586634"/>
    <lineage>
        <taxon>Eukaryota</taxon>
        <taxon>Metazoa</taxon>
        <taxon>Ecdysozoa</taxon>
        <taxon>Arthropoda</taxon>
        <taxon>Hexapoda</taxon>
        <taxon>Insecta</taxon>
        <taxon>Pterygota</taxon>
        <taxon>Neoptera</taxon>
        <taxon>Endopterygota</taxon>
        <taxon>Coleoptera</taxon>
        <taxon>Polyphaga</taxon>
        <taxon>Cucujiformia</taxon>
        <taxon>Chrysomeloidea</taxon>
        <taxon>Cerambycidae</taxon>
        <taxon>Lepturinae</taxon>
        <taxon>Rhagiini</taxon>
        <taxon>Rhamnusium</taxon>
    </lineage>
</organism>
<comment type="caution">
    <text evidence="9">The sequence shown here is derived from an EMBL/GenBank/DDBJ whole genome shotgun (WGS) entry which is preliminary data.</text>
</comment>
<evidence type="ECO:0000259" key="8">
    <source>
        <dbReference type="PROSITE" id="PS50157"/>
    </source>
</evidence>
<keyword evidence="6" id="KW-0539">Nucleus</keyword>
<dbReference type="FunFam" id="3.30.160.60:FF:000031">
    <property type="entry name" value="GLI family zinc finger 3"/>
    <property type="match status" value="1"/>
</dbReference>
<dbReference type="AlphaFoldDB" id="A0AAV8WSD1"/>
<evidence type="ECO:0000313" key="10">
    <source>
        <dbReference type="Proteomes" id="UP001162156"/>
    </source>
</evidence>
<comment type="subcellular location">
    <subcellularLocation>
        <location evidence="1">Nucleus</location>
    </subcellularLocation>
</comment>
<dbReference type="EMBL" id="JANEYF010004928">
    <property type="protein sequence ID" value="KAJ8929649.1"/>
    <property type="molecule type" value="Genomic_DNA"/>
</dbReference>
<feature type="domain" description="C2H2-type" evidence="8">
    <location>
        <begin position="333"/>
        <end position="362"/>
    </location>
</feature>
<gene>
    <name evidence="9" type="ORF">NQ314_017632</name>
</gene>
<evidence type="ECO:0000256" key="1">
    <source>
        <dbReference type="ARBA" id="ARBA00004123"/>
    </source>
</evidence>
<dbReference type="GO" id="GO:0140297">
    <property type="term" value="F:DNA-binding transcription factor binding"/>
    <property type="evidence" value="ECO:0007669"/>
    <property type="project" value="UniProtKB-ARBA"/>
</dbReference>
<dbReference type="PROSITE" id="PS00028">
    <property type="entry name" value="ZINC_FINGER_C2H2_1"/>
    <property type="match status" value="2"/>
</dbReference>
<feature type="domain" description="C2H2-type" evidence="8">
    <location>
        <begin position="305"/>
        <end position="332"/>
    </location>
</feature>
<name>A0AAV8WSD1_9CUCU</name>
<dbReference type="PANTHER" id="PTHR45718:SF7">
    <property type="entry name" value="C2H2-TYPE DOMAIN-CONTAINING PROTEIN"/>
    <property type="match status" value="1"/>
</dbReference>
<evidence type="ECO:0000256" key="3">
    <source>
        <dbReference type="ARBA" id="ARBA00022737"/>
    </source>
</evidence>
<dbReference type="InterPro" id="IPR056436">
    <property type="entry name" value="Znf-C2H2_ZIC1-5/GLI1-3-like"/>
</dbReference>
<dbReference type="GO" id="GO:0000978">
    <property type="term" value="F:RNA polymerase II cis-regulatory region sequence-specific DNA binding"/>
    <property type="evidence" value="ECO:0007669"/>
    <property type="project" value="TreeGrafter"/>
</dbReference>
<dbReference type="InterPro" id="IPR013087">
    <property type="entry name" value="Znf_C2H2_type"/>
</dbReference>
<proteinExistence type="predicted"/>
<keyword evidence="3" id="KW-0677">Repeat</keyword>
<evidence type="ECO:0000256" key="6">
    <source>
        <dbReference type="ARBA" id="ARBA00023242"/>
    </source>
</evidence>
<dbReference type="Gene3D" id="3.30.160.60">
    <property type="entry name" value="Classic Zinc Finger"/>
    <property type="match status" value="3"/>
</dbReference>
<keyword evidence="2" id="KW-0479">Metal-binding</keyword>
<dbReference type="InterPro" id="IPR036236">
    <property type="entry name" value="Znf_C2H2_sf"/>
</dbReference>
<dbReference type="Proteomes" id="UP001162156">
    <property type="component" value="Unassembled WGS sequence"/>
</dbReference>
<accession>A0AAV8WSD1</accession>
<dbReference type="PROSITE" id="PS50157">
    <property type="entry name" value="ZINC_FINGER_C2H2_2"/>
    <property type="match status" value="3"/>
</dbReference>
<keyword evidence="4 7" id="KW-0863">Zinc-finger</keyword>
<evidence type="ECO:0000256" key="4">
    <source>
        <dbReference type="ARBA" id="ARBA00022771"/>
    </source>
</evidence>